<feature type="coiled-coil region" evidence="2">
    <location>
        <begin position="698"/>
        <end position="732"/>
    </location>
</feature>
<dbReference type="AlphaFoldDB" id="A0A0G4ER36"/>
<sequence>MPLMDLIGVARYGRCLPFPGEMSEEPGTHIVVWAPEWDPALQNADSRGLRELLEPQGCSELRIRSDDGNEPATTELAAGVACRTITSAEDVTRLCQEGADEDLGLELHLGSCHLRPVGLLSLVIIDAIIGQNTDARLTLPPWPSRELQQAVLEAFLAAGANPNGRPDEGFRPLEAAHGCGKVTAVDVLLRAGAVTHGLHLACLKDTCHIPSPPCPQYEADLLKNYHRLFEHDPAPADEEYYISDNKQTPIHVAAAHEAERGGIMSHGFICAYLALLAQHGASLTARQANGYTSLGTAVLVGAPWVAEWLCERLGKEEINKTRTDVEGVMISVLEHAGLLLSDRLRDKAAPEAVDRARQVIRTLLQHGADIRLVRKASPHQRYIRKLVQDIHNDIPKPSAPLQQQQQQQQKESDAAKAAKIAAELIRGEARDKAKKAKRGGKKGGKGSAHQQQQQREQQRPVSIEFEPIDDDEASSSVATGAVETDADEQPPSTSSADPQPAASSSSCDVSSAVPAPATSPVDGEESDGEFVPVVRGRKKNKKRDSTRPHLQPDQQEPAPTRQHAALTQTQPLNIGGGPFSSSAARRPPAGRGLFTHMPTQTRAHRGPPPLVPMAAMPPSMGSSALPPRPQQPPPPALVRPLAPSVRQGADRPAASPSTIDTNTALAHRTPVSAGGSSHAENAQGGFGTTTDGAAERLVGQLRQQLSQQDQENDALIRQLQEAEWKLAQATSASSSSGGEDDALRCDDCMDNYKSILLIPCRHICLCGGCAGVLMTRPPADRLCPRCRQPITDTQQVYL</sequence>
<organism evidence="5 6">
    <name type="scientific">Vitrella brassicaformis (strain CCMP3155)</name>
    <dbReference type="NCBI Taxonomy" id="1169540"/>
    <lineage>
        <taxon>Eukaryota</taxon>
        <taxon>Sar</taxon>
        <taxon>Alveolata</taxon>
        <taxon>Colpodellida</taxon>
        <taxon>Vitrellaceae</taxon>
        <taxon>Vitrella</taxon>
    </lineage>
</organism>
<dbReference type="InterPro" id="IPR013083">
    <property type="entry name" value="Znf_RING/FYVE/PHD"/>
</dbReference>
<evidence type="ECO:0000256" key="3">
    <source>
        <dbReference type="SAM" id="MobiDB-lite"/>
    </source>
</evidence>
<feature type="compositionally biased region" description="Basic residues" evidence="3">
    <location>
        <begin position="432"/>
        <end position="444"/>
    </location>
</feature>
<accession>A0A0G4ER36</accession>
<dbReference type="GO" id="GO:0006511">
    <property type="term" value="P:ubiquitin-dependent protein catabolic process"/>
    <property type="evidence" value="ECO:0007669"/>
    <property type="project" value="TreeGrafter"/>
</dbReference>
<evidence type="ECO:0000256" key="1">
    <source>
        <dbReference type="PROSITE-ProRule" id="PRU00175"/>
    </source>
</evidence>
<feature type="region of interest" description="Disordered" evidence="3">
    <location>
        <begin position="393"/>
        <end position="691"/>
    </location>
</feature>
<keyword evidence="1" id="KW-0479">Metal-binding</keyword>
<evidence type="ECO:0000313" key="6">
    <source>
        <dbReference type="Proteomes" id="UP000041254"/>
    </source>
</evidence>
<feature type="compositionally biased region" description="Low complexity" evidence="3">
    <location>
        <begin position="612"/>
        <end position="625"/>
    </location>
</feature>
<dbReference type="InterPro" id="IPR001841">
    <property type="entry name" value="Znf_RING"/>
</dbReference>
<reference evidence="5 6" key="1">
    <citation type="submission" date="2014-11" db="EMBL/GenBank/DDBJ databases">
        <authorList>
            <person name="Zhu J."/>
            <person name="Qi W."/>
            <person name="Song R."/>
        </authorList>
    </citation>
    <scope>NUCLEOTIDE SEQUENCE [LARGE SCALE GENOMIC DNA]</scope>
</reference>
<dbReference type="Pfam" id="PF13920">
    <property type="entry name" value="zf-C3HC4_3"/>
    <property type="match status" value="1"/>
</dbReference>
<dbReference type="PROSITE" id="PS50089">
    <property type="entry name" value="ZF_RING_2"/>
    <property type="match status" value="1"/>
</dbReference>
<feature type="compositionally biased region" description="Low complexity" evidence="3">
    <location>
        <begin position="490"/>
        <end position="516"/>
    </location>
</feature>
<dbReference type="InParanoid" id="A0A0G4ER36"/>
<dbReference type="Gene3D" id="1.25.40.20">
    <property type="entry name" value="Ankyrin repeat-containing domain"/>
    <property type="match status" value="2"/>
</dbReference>
<dbReference type="PANTHER" id="PTHR22696:SF1">
    <property type="entry name" value="E3 UBIQUITIN-PROTEIN LIGASE RNF26"/>
    <property type="match status" value="1"/>
</dbReference>
<dbReference type="OrthoDB" id="537550at2759"/>
<keyword evidence="2" id="KW-0175">Coiled coil</keyword>
<dbReference type="VEuPathDB" id="CryptoDB:Vbra_12721"/>
<gene>
    <name evidence="5" type="ORF">Vbra_12721</name>
</gene>
<dbReference type="Proteomes" id="UP000041254">
    <property type="component" value="Unassembled WGS sequence"/>
</dbReference>
<keyword evidence="1" id="KW-0863">Zinc-finger</keyword>
<feature type="compositionally biased region" description="Polar residues" evidence="3">
    <location>
        <begin position="655"/>
        <end position="664"/>
    </location>
</feature>
<dbReference type="PhylomeDB" id="A0A0G4ER36"/>
<dbReference type="EMBL" id="CDMY01000292">
    <property type="protein sequence ID" value="CEL99944.1"/>
    <property type="molecule type" value="Genomic_DNA"/>
</dbReference>
<keyword evidence="1" id="KW-0862">Zinc</keyword>
<evidence type="ECO:0000259" key="4">
    <source>
        <dbReference type="PROSITE" id="PS50089"/>
    </source>
</evidence>
<dbReference type="GO" id="GO:0016567">
    <property type="term" value="P:protein ubiquitination"/>
    <property type="evidence" value="ECO:0007669"/>
    <property type="project" value="TreeGrafter"/>
</dbReference>
<dbReference type="PANTHER" id="PTHR22696">
    <property type="entry name" value="E3 UBIQUITIN-PROTEIN LIGASE RNF26"/>
    <property type="match status" value="1"/>
</dbReference>
<dbReference type="GO" id="GO:0061630">
    <property type="term" value="F:ubiquitin protein ligase activity"/>
    <property type="evidence" value="ECO:0007669"/>
    <property type="project" value="TreeGrafter"/>
</dbReference>
<dbReference type="InterPro" id="IPR036770">
    <property type="entry name" value="Ankyrin_rpt-contain_sf"/>
</dbReference>
<dbReference type="SUPFAM" id="SSF48403">
    <property type="entry name" value="Ankyrin repeat"/>
    <property type="match status" value="1"/>
</dbReference>
<name>A0A0G4ER36_VITBC</name>
<protein>
    <recommendedName>
        <fullName evidence="4">RING-type domain-containing protein</fullName>
    </recommendedName>
</protein>
<feature type="compositionally biased region" description="Basic residues" evidence="3">
    <location>
        <begin position="535"/>
        <end position="544"/>
    </location>
</feature>
<dbReference type="Gene3D" id="3.30.40.10">
    <property type="entry name" value="Zinc/RING finger domain, C3HC4 (zinc finger)"/>
    <property type="match status" value="1"/>
</dbReference>
<proteinExistence type="predicted"/>
<keyword evidence="6" id="KW-1185">Reference proteome</keyword>
<evidence type="ECO:0000256" key="2">
    <source>
        <dbReference type="SAM" id="Coils"/>
    </source>
</evidence>
<feature type="compositionally biased region" description="Pro residues" evidence="3">
    <location>
        <begin position="626"/>
        <end position="637"/>
    </location>
</feature>
<dbReference type="GO" id="GO:0008270">
    <property type="term" value="F:zinc ion binding"/>
    <property type="evidence" value="ECO:0007669"/>
    <property type="project" value="UniProtKB-KW"/>
</dbReference>
<evidence type="ECO:0000313" key="5">
    <source>
        <dbReference type="EMBL" id="CEL99944.1"/>
    </source>
</evidence>
<feature type="domain" description="RING-type" evidence="4">
    <location>
        <begin position="745"/>
        <end position="787"/>
    </location>
</feature>
<dbReference type="SUPFAM" id="SSF57850">
    <property type="entry name" value="RING/U-box"/>
    <property type="match status" value="1"/>
</dbReference>